<dbReference type="EMBL" id="KL198094">
    <property type="protein sequence ID" value="KDQ08159.1"/>
    <property type="molecule type" value="Genomic_DNA"/>
</dbReference>
<feature type="region of interest" description="Disordered" evidence="1">
    <location>
        <begin position="141"/>
        <end position="203"/>
    </location>
</feature>
<evidence type="ECO:0000313" key="3">
    <source>
        <dbReference type="Proteomes" id="UP000027195"/>
    </source>
</evidence>
<proteinExistence type="predicted"/>
<evidence type="ECO:0000256" key="1">
    <source>
        <dbReference type="SAM" id="MobiDB-lite"/>
    </source>
</evidence>
<accession>A0A067LY43</accession>
<dbReference type="AlphaFoldDB" id="A0A067LY43"/>
<gene>
    <name evidence="2" type="ORF">BOTBODRAFT_572267</name>
</gene>
<dbReference type="InParanoid" id="A0A067LY43"/>
<reference evidence="3" key="1">
    <citation type="journal article" date="2014" name="Proc. Natl. Acad. Sci. U.S.A.">
        <title>Extensive sampling of basidiomycete genomes demonstrates inadequacy of the white-rot/brown-rot paradigm for wood decay fungi.</title>
        <authorList>
            <person name="Riley R."/>
            <person name="Salamov A.A."/>
            <person name="Brown D.W."/>
            <person name="Nagy L.G."/>
            <person name="Floudas D."/>
            <person name="Held B.W."/>
            <person name="Levasseur A."/>
            <person name="Lombard V."/>
            <person name="Morin E."/>
            <person name="Otillar R."/>
            <person name="Lindquist E.A."/>
            <person name="Sun H."/>
            <person name="LaButti K.M."/>
            <person name="Schmutz J."/>
            <person name="Jabbour D."/>
            <person name="Luo H."/>
            <person name="Baker S.E."/>
            <person name="Pisabarro A.G."/>
            <person name="Walton J.D."/>
            <person name="Blanchette R.A."/>
            <person name="Henrissat B."/>
            <person name="Martin F."/>
            <person name="Cullen D."/>
            <person name="Hibbett D.S."/>
            <person name="Grigoriev I.V."/>
        </authorList>
    </citation>
    <scope>NUCLEOTIDE SEQUENCE [LARGE SCALE GENOMIC DNA]</scope>
    <source>
        <strain evidence="3">FD-172 SS1</strain>
    </source>
</reference>
<organism evidence="2 3">
    <name type="scientific">Botryobasidium botryosum (strain FD-172 SS1)</name>
    <dbReference type="NCBI Taxonomy" id="930990"/>
    <lineage>
        <taxon>Eukaryota</taxon>
        <taxon>Fungi</taxon>
        <taxon>Dikarya</taxon>
        <taxon>Basidiomycota</taxon>
        <taxon>Agaricomycotina</taxon>
        <taxon>Agaricomycetes</taxon>
        <taxon>Cantharellales</taxon>
        <taxon>Botryobasidiaceae</taxon>
        <taxon>Botryobasidium</taxon>
    </lineage>
</organism>
<name>A0A067LY43_BOTB1</name>
<feature type="compositionally biased region" description="Polar residues" evidence="1">
    <location>
        <begin position="169"/>
        <end position="195"/>
    </location>
</feature>
<protein>
    <submittedName>
        <fullName evidence="2">Uncharacterized protein</fullName>
    </submittedName>
</protein>
<sequence>MFIPTIPRHIIEGVMQSDPAPPPLPPPPPLIDAELPPFTVAEPPALSIPTDSSNPGSPLDPDESFSPYNHPSLDSPVYTAFSRSLSDVTSPQDASTSTSTNPFHQLLIQNASPASHSSPDLAHPRPTIATAELRAASLLAYDSPLPSPGPSPGPIPSSSPCLSSDSERNSIQWPSATSAPSGPLESSGTGASGTPDQMAAVSAATSIEPAPFFFSLFPLPPSGPASHSTTPVASPSSTATV</sequence>
<dbReference type="HOGENOM" id="CLU_1151644_0_0_1"/>
<feature type="compositionally biased region" description="Pro residues" evidence="1">
    <location>
        <begin position="19"/>
        <end position="30"/>
    </location>
</feature>
<feature type="compositionally biased region" description="Pro residues" evidence="1">
    <location>
        <begin position="145"/>
        <end position="157"/>
    </location>
</feature>
<feature type="region of interest" description="Disordered" evidence="1">
    <location>
        <begin position="14"/>
        <end position="73"/>
    </location>
</feature>
<keyword evidence="3" id="KW-1185">Reference proteome</keyword>
<evidence type="ECO:0000313" key="2">
    <source>
        <dbReference type="EMBL" id="KDQ08159.1"/>
    </source>
</evidence>
<dbReference type="Proteomes" id="UP000027195">
    <property type="component" value="Unassembled WGS sequence"/>
</dbReference>